<name>A0A8C3VTX6_9CETA</name>
<dbReference type="Proteomes" id="UP000694540">
    <property type="component" value="Unplaced"/>
</dbReference>
<gene>
    <name evidence="2" type="primary">THEM5</name>
</gene>
<dbReference type="GO" id="GO:0005759">
    <property type="term" value="C:mitochondrial matrix"/>
    <property type="evidence" value="ECO:0007669"/>
    <property type="project" value="Ensembl"/>
</dbReference>
<dbReference type="Ensembl" id="ENSCWAT00000004293.1">
    <property type="protein sequence ID" value="ENSCWAP00000003960.1"/>
    <property type="gene ID" value="ENSCWAG00000003108.1"/>
</dbReference>
<dbReference type="PANTHER" id="PTHR47362:SF1">
    <property type="entry name" value="ACYL-COENZYME A THIOESTERASE THEM5"/>
    <property type="match status" value="1"/>
</dbReference>
<dbReference type="GO" id="GO:0052816">
    <property type="term" value="F:long-chain fatty acyl-CoA hydrolase activity"/>
    <property type="evidence" value="ECO:0007669"/>
    <property type="project" value="Ensembl"/>
</dbReference>
<evidence type="ECO:0000313" key="2">
    <source>
        <dbReference type="Ensembl" id="ENSCWAP00000003960.1"/>
    </source>
</evidence>
<reference evidence="2" key="2">
    <citation type="submission" date="2025-09" db="UniProtKB">
        <authorList>
            <consortium name="Ensembl"/>
        </authorList>
    </citation>
    <scope>IDENTIFICATION</scope>
</reference>
<evidence type="ECO:0000313" key="3">
    <source>
        <dbReference type="Proteomes" id="UP000694540"/>
    </source>
</evidence>
<dbReference type="SUPFAM" id="SSF54637">
    <property type="entry name" value="Thioesterase/thiol ester dehydrase-isomerase"/>
    <property type="match status" value="1"/>
</dbReference>
<dbReference type="GO" id="GO:0035336">
    <property type="term" value="P:long-chain fatty-acyl-CoA metabolic process"/>
    <property type="evidence" value="ECO:0007669"/>
    <property type="project" value="Ensembl"/>
</dbReference>
<evidence type="ECO:0000259" key="1">
    <source>
        <dbReference type="Pfam" id="PF03061"/>
    </source>
</evidence>
<dbReference type="GeneTree" id="ENSGT00940000161937"/>
<dbReference type="AlphaFoldDB" id="A0A8C3VTX6"/>
<proteinExistence type="predicted"/>
<dbReference type="Gene3D" id="3.10.129.10">
    <property type="entry name" value="Hotdog Thioesterase"/>
    <property type="match status" value="1"/>
</dbReference>
<accession>A0A8C3VTX6</accession>
<dbReference type="InterPro" id="IPR029069">
    <property type="entry name" value="HotDog_dom_sf"/>
</dbReference>
<dbReference type="InterPro" id="IPR006683">
    <property type="entry name" value="Thioestr_dom"/>
</dbReference>
<dbReference type="PANTHER" id="PTHR47362">
    <property type="entry name" value="ACYL-COENZYME A THIOESTERASE THEM5"/>
    <property type="match status" value="1"/>
</dbReference>
<sequence>MIRKGFQVAARLGHQRASPGAPHSLPRFNSASVFGSSRDSVISRCCQEETDLKNYASPNASWCPDMLSLYHDFLEKTKADGWVKLLSFKSNRDHIQGFKLPLDLQVTSDKRDWRLFTRCIETEGQGFEYVIFFHLPQKKFVCLFQPGPYLEGPPGFAHGGSLAAMVDETFSKAAYLAGEGLLTLNLNISFKNLIPVGSLAVLNGNMEKIEDQKIYMSCIIQSRDQQTLYAKASGIFLQMQLKEDSFQK</sequence>
<organism evidence="2 3">
    <name type="scientific">Catagonus wagneri</name>
    <name type="common">Chacoan peccary</name>
    <dbReference type="NCBI Taxonomy" id="51154"/>
    <lineage>
        <taxon>Eukaryota</taxon>
        <taxon>Metazoa</taxon>
        <taxon>Chordata</taxon>
        <taxon>Craniata</taxon>
        <taxon>Vertebrata</taxon>
        <taxon>Euteleostomi</taxon>
        <taxon>Mammalia</taxon>
        <taxon>Eutheria</taxon>
        <taxon>Laurasiatheria</taxon>
        <taxon>Artiodactyla</taxon>
        <taxon>Suina</taxon>
        <taxon>Tayassuidae</taxon>
        <taxon>Catagonus</taxon>
    </lineage>
</organism>
<keyword evidence="3" id="KW-1185">Reference proteome</keyword>
<feature type="domain" description="Thioesterase" evidence="1">
    <location>
        <begin position="155"/>
        <end position="227"/>
    </location>
</feature>
<protein>
    <submittedName>
        <fullName evidence="2">Thioesterase superfamily member 5</fullName>
    </submittedName>
</protein>
<reference evidence="2" key="1">
    <citation type="submission" date="2025-08" db="UniProtKB">
        <authorList>
            <consortium name="Ensembl"/>
        </authorList>
    </citation>
    <scope>IDENTIFICATION</scope>
</reference>
<dbReference type="GO" id="GO:0035965">
    <property type="term" value="P:cardiolipin acyl-chain remodeling"/>
    <property type="evidence" value="ECO:0007669"/>
    <property type="project" value="TreeGrafter"/>
</dbReference>
<dbReference type="CDD" id="cd03443">
    <property type="entry name" value="PaaI_thioesterase"/>
    <property type="match status" value="1"/>
</dbReference>
<dbReference type="Pfam" id="PF03061">
    <property type="entry name" value="4HBT"/>
    <property type="match status" value="1"/>
</dbReference>